<dbReference type="RefSeq" id="WP_143445494.1">
    <property type="nucleotide sequence ID" value="NZ_FWXN01000005.1"/>
</dbReference>
<sequence length="686" mass="76410">MSGFRDDLLNSVRMRAELDGEFTRTAFIQEVADRLSDAELVDNLVPAHFDGVGGNRKRLRVDGYDLGDADDSVVLAVAIFNDDDQTTNVTATEVAKALGALESFLHDAVNETFEVDREPSDPAVQLAVDLRHRGASVTRYRLYLVCDSPLSASVKHLPSSELNGIPIDFHVWDINRFEQLQTSSQGREELQISLREWLPQGLQALRVEGDSGFETYMAAVPGSVLADLYGRHGSRLLESNVRAFLQGRGKVNKGIKTTILSEPDMFLAYNNGVTATATGVEVDSFGRILGITDLQIVNGGQTTASLFYVRRDSSPKPDISKVHVQMKLVVVDEERAKELVPSISRYANSQNKVSEADFFSNSPFHVRLENLSRRLLAPARPGIHFQTRWFYERTRGQYQNEKAKLTPAEQKKFDASNPRSQVITKTDAAKYEVSWGQQPHMVSAGAQKNFVAFAESVAKKWATSDAEFNEAYFKGLVAKAILFQAIRGRVAKSDWYQSGYLANIVTYAMAKVAHEVQRQAPSQRMNFDIIWRQQSAPDVVLSTFLDAAYLAFEALTAERRPVQNVTEWAKRSQCWDVVKAMPMRLEDDFVDTLVSASAVREDAVAARKTQKIDNSIQVQAAVFEIPTTTWQSIREFSLANRLLSPTDASILDLVTGRKSGFPSERQSARLLAVLQKAKDHGFVGVD</sequence>
<dbReference type="Proteomes" id="UP000192634">
    <property type="component" value="Unassembled WGS sequence"/>
</dbReference>
<dbReference type="InterPro" id="IPR018891">
    <property type="entry name" value="AIPR_C"/>
</dbReference>
<organism evidence="3 4">
    <name type="scientific">Janibacter indicus</name>
    <dbReference type="NCBI Taxonomy" id="857417"/>
    <lineage>
        <taxon>Bacteria</taxon>
        <taxon>Bacillati</taxon>
        <taxon>Actinomycetota</taxon>
        <taxon>Actinomycetes</taxon>
        <taxon>Micrococcales</taxon>
        <taxon>Intrasporangiaceae</taxon>
        <taxon>Janibacter</taxon>
    </lineage>
</organism>
<dbReference type="Pfam" id="PF10592">
    <property type="entry name" value="AIPR"/>
    <property type="match status" value="1"/>
</dbReference>
<dbReference type="AlphaFoldDB" id="A0A1W2AGB5"/>
<evidence type="ECO:0000259" key="2">
    <source>
        <dbReference type="Pfam" id="PF22879"/>
    </source>
</evidence>
<dbReference type="Pfam" id="PF22879">
    <property type="entry name" value="AIPR_N"/>
    <property type="match status" value="1"/>
</dbReference>
<accession>A0A1W2AGB5</accession>
<evidence type="ECO:0000313" key="3">
    <source>
        <dbReference type="EMBL" id="SMC59288.1"/>
    </source>
</evidence>
<feature type="domain" description="Abortive infection phage resistance protein N-terminal" evidence="2">
    <location>
        <begin position="27"/>
        <end position="178"/>
    </location>
</feature>
<dbReference type="InterPro" id="IPR055101">
    <property type="entry name" value="AIPR_N"/>
</dbReference>
<proteinExistence type="predicted"/>
<name>A0A1W2AGB5_9MICO</name>
<protein>
    <submittedName>
        <fullName evidence="3">AIPR protein</fullName>
    </submittedName>
</protein>
<feature type="domain" description="Abortive phage infection protein C-terminal" evidence="1">
    <location>
        <begin position="237"/>
        <end position="549"/>
    </location>
</feature>
<evidence type="ECO:0000259" key="1">
    <source>
        <dbReference type="Pfam" id="PF10592"/>
    </source>
</evidence>
<gene>
    <name evidence="3" type="ORF">SAMN06296429_105254</name>
</gene>
<dbReference type="OrthoDB" id="9806213at2"/>
<evidence type="ECO:0000313" key="4">
    <source>
        <dbReference type="Proteomes" id="UP000192634"/>
    </source>
</evidence>
<dbReference type="EMBL" id="FWXN01000005">
    <property type="protein sequence ID" value="SMC59288.1"/>
    <property type="molecule type" value="Genomic_DNA"/>
</dbReference>
<reference evidence="3 4" key="1">
    <citation type="submission" date="2017-04" db="EMBL/GenBank/DDBJ databases">
        <authorList>
            <person name="Afonso C.L."/>
            <person name="Miller P.J."/>
            <person name="Scott M.A."/>
            <person name="Spackman E."/>
            <person name="Goraichik I."/>
            <person name="Dimitrov K.M."/>
            <person name="Suarez D.L."/>
            <person name="Swayne D.E."/>
        </authorList>
    </citation>
    <scope>NUCLEOTIDE SEQUENCE [LARGE SCALE GENOMIC DNA]</scope>
    <source>
        <strain evidence="3 4">CGMCC 1.12511</strain>
    </source>
</reference>